<gene>
    <name evidence="5" type="ORF">POL25_02145</name>
</gene>
<evidence type="ECO:0000256" key="1">
    <source>
        <dbReference type="ARBA" id="ARBA00000085"/>
    </source>
</evidence>
<evidence type="ECO:0000256" key="3">
    <source>
        <dbReference type="ARBA" id="ARBA00022553"/>
    </source>
</evidence>
<dbReference type="InterPro" id="IPR025751">
    <property type="entry name" value="RsbRD_N_dom"/>
</dbReference>
<dbReference type="SMART" id="SM00387">
    <property type="entry name" value="HATPase_c"/>
    <property type="match status" value="1"/>
</dbReference>
<feature type="domain" description="Histidine kinase" evidence="4">
    <location>
        <begin position="145"/>
        <end position="351"/>
    </location>
</feature>
<dbReference type="GO" id="GO:0016301">
    <property type="term" value="F:kinase activity"/>
    <property type="evidence" value="ECO:0007669"/>
    <property type="project" value="UniProtKB-KW"/>
</dbReference>
<accession>A0ABT5DQ00</accession>
<dbReference type="SUPFAM" id="SSF55874">
    <property type="entry name" value="ATPase domain of HSP90 chaperone/DNA topoisomerase II/histidine kinase"/>
    <property type="match status" value="1"/>
</dbReference>
<dbReference type="InterPro" id="IPR036890">
    <property type="entry name" value="HATPase_C_sf"/>
</dbReference>
<dbReference type="Pfam" id="PF14361">
    <property type="entry name" value="RsbRD_N"/>
    <property type="match status" value="1"/>
</dbReference>
<dbReference type="PANTHER" id="PTHR43547">
    <property type="entry name" value="TWO-COMPONENT HISTIDINE KINASE"/>
    <property type="match status" value="1"/>
</dbReference>
<dbReference type="Proteomes" id="UP001221686">
    <property type="component" value="Unassembled WGS sequence"/>
</dbReference>
<keyword evidence="5" id="KW-0418">Kinase</keyword>
<sequence length="356" mass="39088">MRMHEFISSRREELVSRTLLALKKDYPDRTADELLDDLPPFIDAVLRTLRGDSETSGGGPSLGFGRQFAPAHGRQRKEQGFDLNRIVHDYGVLCDATNSLAAETDEQFSTREHLLLNRCIDEATAQAIDAFAAAQHEDQSQVLGAIGHEIRNAAWSASMAFDLISSGKVGVNGRTGDVLRRSLERIEQLSLHALDAARMTAASTAQREWLDGREFLQQLVDATVGERGIQVHLEVEPALEFEVDPRLLTSAISNLLQNAVKFTHDAGTVTLRASTRDAAVCIEVEDRCGGLSREAQEHMFDPTQRRARGPRSSGFGLAIARQAVESQGGTLSVDDVPSVGCVFRILFPRSTRLDPN</sequence>
<comment type="caution">
    <text evidence="5">The sequence shown here is derived from an EMBL/GenBank/DDBJ whole genome shotgun (WGS) entry which is preliminary data.</text>
</comment>
<protein>
    <recommendedName>
        <fullName evidence="2">histidine kinase</fullName>
        <ecNumber evidence="2">2.7.13.3</ecNumber>
    </recommendedName>
</protein>
<evidence type="ECO:0000256" key="2">
    <source>
        <dbReference type="ARBA" id="ARBA00012438"/>
    </source>
</evidence>
<dbReference type="PROSITE" id="PS50109">
    <property type="entry name" value="HIS_KIN"/>
    <property type="match status" value="1"/>
</dbReference>
<keyword evidence="5" id="KW-0808">Transferase</keyword>
<comment type="catalytic activity">
    <reaction evidence="1">
        <text>ATP + protein L-histidine = ADP + protein N-phospho-L-histidine.</text>
        <dbReference type="EC" id="2.7.13.3"/>
    </reaction>
</comment>
<keyword evidence="6" id="KW-1185">Reference proteome</keyword>
<organism evidence="5 6">
    <name type="scientific">Nannocystis bainbridge</name>
    <dbReference type="NCBI Taxonomy" id="2995303"/>
    <lineage>
        <taxon>Bacteria</taxon>
        <taxon>Pseudomonadati</taxon>
        <taxon>Myxococcota</taxon>
        <taxon>Polyangia</taxon>
        <taxon>Nannocystales</taxon>
        <taxon>Nannocystaceae</taxon>
        <taxon>Nannocystis</taxon>
    </lineage>
</organism>
<dbReference type="Pfam" id="PF02518">
    <property type="entry name" value="HATPase_c"/>
    <property type="match status" value="1"/>
</dbReference>
<dbReference type="PANTHER" id="PTHR43547:SF2">
    <property type="entry name" value="HYBRID SIGNAL TRANSDUCTION HISTIDINE KINASE C"/>
    <property type="match status" value="1"/>
</dbReference>
<name>A0ABT5DQ00_9BACT</name>
<dbReference type="InterPro" id="IPR004358">
    <property type="entry name" value="Sig_transdc_His_kin-like_C"/>
</dbReference>
<dbReference type="Gene3D" id="3.30.565.10">
    <property type="entry name" value="Histidine kinase-like ATPase, C-terminal domain"/>
    <property type="match status" value="1"/>
</dbReference>
<evidence type="ECO:0000313" key="5">
    <source>
        <dbReference type="EMBL" id="MDC0715673.1"/>
    </source>
</evidence>
<evidence type="ECO:0000313" key="6">
    <source>
        <dbReference type="Proteomes" id="UP001221686"/>
    </source>
</evidence>
<dbReference type="InterPro" id="IPR003594">
    <property type="entry name" value="HATPase_dom"/>
</dbReference>
<dbReference type="InterPro" id="IPR005467">
    <property type="entry name" value="His_kinase_dom"/>
</dbReference>
<dbReference type="EMBL" id="JAQNDL010000001">
    <property type="protein sequence ID" value="MDC0715673.1"/>
    <property type="molecule type" value="Genomic_DNA"/>
</dbReference>
<keyword evidence="3" id="KW-0597">Phosphoprotein</keyword>
<dbReference type="EC" id="2.7.13.3" evidence="2"/>
<evidence type="ECO:0000259" key="4">
    <source>
        <dbReference type="PROSITE" id="PS50109"/>
    </source>
</evidence>
<dbReference type="RefSeq" id="WP_272084098.1">
    <property type="nucleotide sequence ID" value="NZ_JAQNDL010000001.1"/>
</dbReference>
<proteinExistence type="predicted"/>
<dbReference type="PRINTS" id="PR00344">
    <property type="entry name" value="BCTRLSENSOR"/>
</dbReference>
<reference evidence="5 6" key="1">
    <citation type="submission" date="2022-11" db="EMBL/GenBank/DDBJ databases">
        <title>Minimal conservation of predation-associated metabolite biosynthetic gene clusters underscores biosynthetic potential of Myxococcota including descriptions for ten novel species: Archangium lansinium sp. nov., Myxococcus landrumus sp. nov., Nannocystis bai.</title>
        <authorList>
            <person name="Ahearne A."/>
            <person name="Stevens C."/>
            <person name="Dowd S."/>
        </authorList>
    </citation>
    <scope>NUCLEOTIDE SEQUENCE [LARGE SCALE GENOMIC DNA]</scope>
    <source>
        <strain evidence="5 6">BB15-2</strain>
    </source>
</reference>